<evidence type="ECO:0000313" key="1">
    <source>
        <dbReference type="EMBL" id="KAG5577335.1"/>
    </source>
</evidence>
<reference evidence="1 2" key="1">
    <citation type="submission" date="2020-09" db="EMBL/GenBank/DDBJ databases">
        <title>De no assembly of potato wild relative species, Solanum commersonii.</title>
        <authorList>
            <person name="Cho K."/>
        </authorList>
    </citation>
    <scope>NUCLEOTIDE SEQUENCE [LARGE SCALE GENOMIC DNA]</scope>
    <source>
        <strain evidence="1">LZ3.2</strain>
        <tissue evidence="1">Leaf</tissue>
    </source>
</reference>
<gene>
    <name evidence="1" type="ORF">H5410_057469</name>
</gene>
<dbReference type="EMBL" id="JACXVP010000011">
    <property type="protein sequence ID" value="KAG5577335.1"/>
    <property type="molecule type" value="Genomic_DNA"/>
</dbReference>
<dbReference type="AlphaFoldDB" id="A0A9J5WQ65"/>
<accession>A0A9J5WQ65</accession>
<sequence>MQEALKTKATTFRKKNQMNCLSLLYFWCKQDMNEYKLYARLPNKLNVLWKTRQQTKTRQRIEKCYQAHSPSNPWPDILAKQMEDNVIYFSVGFKSYDITREESRREIWYNWTERDCNMIRRTFFSQKTIWKHQDSTEFFCSRKFNRYGHYISIVTMQNKRRSVIIPELTYRVYSLERQRKDCSTQKLPEETNGLLERWTRPQYRKEMESSVSLKGLALHKIITTGLG</sequence>
<dbReference type="Proteomes" id="UP000824120">
    <property type="component" value="Chromosome 11"/>
</dbReference>
<evidence type="ECO:0000313" key="2">
    <source>
        <dbReference type="Proteomes" id="UP000824120"/>
    </source>
</evidence>
<comment type="caution">
    <text evidence="1">The sequence shown here is derived from an EMBL/GenBank/DDBJ whole genome shotgun (WGS) entry which is preliminary data.</text>
</comment>
<proteinExistence type="predicted"/>
<organism evidence="1 2">
    <name type="scientific">Solanum commersonii</name>
    <name type="common">Commerson's wild potato</name>
    <name type="synonym">Commerson's nightshade</name>
    <dbReference type="NCBI Taxonomy" id="4109"/>
    <lineage>
        <taxon>Eukaryota</taxon>
        <taxon>Viridiplantae</taxon>
        <taxon>Streptophyta</taxon>
        <taxon>Embryophyta</taxon>
        <taxon>Tracheophyta</taxon>
        <taxon>Spermatophyta</taxon>
        <taxon>Magnoliopsida</taxon>
        <taxon>eudicotyledons</taxon>
        <taxon>Gunneridae</taxon>
        <taxon>Pentapetalae</taxon>
        <taxon>asterids</taxon>
        <taxon>lamiids</taxon>
        <taxon>Solanales</taxon>
        <taxon>Solanaceae</taxon>
        <taxon>Solanoideae</taxon>
        <taxon>Solaneae</taxon>
        <taxon>Solanum</taxon>
    </lineage>
</organism>
<name>A0A9J5WQ65_SOLCO</name>
<protein>
    <submittedName>
        <fullName evidence="1">Uncharacterized protein</fullName>
    </submittedName>
</protein>
<keyword evidence="2" id="KW-1185">Reference proteome</keyword>